<accession>A0A1T2L3M4</accession>
<protein>
    <recommendedName>
        <fullName evidence="3">ATP-grasp domain-containing protein</fullName>
    </recommendedName>
</protein>
<dbReference type="EMBL" id="MPRK01000117">
    <property type="protein sequence ID" value="OOZ39703.1"/>
    <property type="molecule type" value="Genomic_DNA"/>
</dbReference>
<dbReference type="Gene3D" id="3.40.1190.10">
    <property type="entry name" value="Mur-like, catalytic domain"/>
    <property type="match status" value="1"/>
</dbReference>
<dbReference type="OrthoDB" id="9803907at2"/>
<dbReference type="InterPro" id="IPR004101">
    <property type="entry name" value="Mur_ligase_C"/>
</dbReference>
<keyword evidence="1" id="KW-0436">Ligase</keyword>
<dbReference type="InterPro" id="IPR011095">
    <property type="entry name" value="Dala_Dala_lig_C"/>
</dbReference>
<dbReference type="SUPFAM" id="SSF53623">
    <property type="entry name" value="MurD-like peptide ligases, catalytic domain"/>
    <property type="match status" value="1"/>
</dbReference>
<dbReference type="Pfam" id="PF08245">
    <property type="entry name" value="Mur_ligase_M"/>
    <property type="match status" value="1"/>
</dbReference>
<dbReference type="InterPro" id="IPR011761">
    <property type="entry name" value="ATP-grasp"/>
</dbReference>
<dbReference type="Pfam" id="PF02875">
    <property type="entry name" value="Mur_ligase_C"/>
    <property type="match status" value="1"/>
</dbReference>
<keyword evidence="5" id="KW-1185">Reference proteome</keyword>
<dbReference type="Gene3D" id="3.30.470.20">
    <property type="entry name" value="ATP-grasp fold, B domain"/>
    <property type="match status" value="2"/>
</dbReference>
<dbReference type="Proteomes" id="UP000190198">
    <property type="component" value="Unassembled WGS sequence"/>
</dbReference>
<keyword evidence="2" id="KW-0067">ATP-binding</keyword>
<dbReference type="InterPro" id="IPR013221">
    <property type="entry name" value="Mur_ligase_cen"/>
</dbReference>
<dbReference type="Pfam" id="PF07478">
    <property type="entry name" value="Dala_Dala_lig_C"/>
    <property type="match status" value="1"/>
</dbReference>
<dbReference type="GO" id="GO:0008716">
    <property type="term" value="F:D-alanine-D-alanine ligase activity"/>
    <property type="evidence" value="ECO:0007669"/>
    <property type="project" value="InterPro"/>
</dbReference>
<evidence type="ECO:0000313" key="4">
    <source>
        <dbReference type="EMBL" id="OOZ39703.1"/>
    </source>
</evidence>
<dbReference type="InterPro" id="IPR036615">
    <property type="entry name" value="Mur_ligase_C_dom_sf"/>
</dbReference>
<evidence type="ECO:0000256" key="2">
    <source>
        <dbReference type="PROSITE-ProRule" id="PRU00409"/>
    </source>
</evidence>
<organism evidence="4 5">
    <name type="scientific">Solemya elarraichensis gill symbiont</name>
    <dbReference type="NCBI Taxonomy" id="1918949"/>
    <lineage>
        <taxon>Bacteria</taxon>
        <taxon>Pseudomonadati</taxon>
        <taxon>Pseudomonadota</taxon>
        <taxon>Gammaproteobacteria</taxon>
        <taxon>sulfur-oxidizing symbionts</taxon>
    </lineage>
</organism>
<comment type="caution">
    <text evidence="4">The sequence shown here is derived from an EMBL/GenBank/DDBJ whole genome shotgun (WGS) entry which is preliminary data.</text>
</comment>
<feature type="domain" description="ATP-grasp" evidence="3">
    <location>
        <begin position="221"/>
        <end position="474"/>
    </location>
</feature>
<name>A0A1T2L3M4_9GAMM</name>
<gene>
    <name evidence="4" type="ORF">BOW52_06950</name>
</gene>
<keyword evidence="2" id="KW-0547">Nucleotide-binding</keyword>
<evidence type="ECO:0000259" key="3">
    <source>
        <dbReference type="PROSITE" id="PS50975"/>
    </source>
</evidence>
<reference evidence="4 5" key="1">
    <citation type="submission" date="2016-11" db="EMBL/GenBank/DDBJ databases">
        <title>Mixed transmission modes and dynamic genome evolution in an obligate animal-bacterial symbiosis.</title>
        <authorList>
            <person name="Russell S.L."/>
            <person name="Corbett-Detig R.B."/>
            <person name="Cavanaugh C.M."/>
        </authorList>
    </citation>
    <scope>NUCLEOTIDE SEQUENCE [LARGE SCALE GENOMIC DNA]</scope>
    <source>
        <strain evidence="4">Sp-SM6</strain>
    </source>
</reference>
<dbReference type="Gene3D" id="3.90.190.20">
    <property type="entry name" value="Mur ligase, C-terminal domain"/>
    <property type="match status" value="1"/>
</dbReference>
<dbReference type="SUPFAM" id="SSF56059">
    <property type="entry name" value="Glutathione synthetase ATP-binding domain-like"/>
    <property type="match status" value="1"/>
</dbReference>
<dbReference type="PANTHER" id="PTHR23135:SF18">
    <property type="entry name" value="CYANOPHYCIN SYNTHETASE"/>
    <property type="match status" value="1"/>
</dbReference>
<dbReference type="RefSeq" id="WP_078477053.1">
    <property type="nucleotide sequence ID" value="NZ_MPRK01000117.1"/>
</dbReference>
<evidence type="ECO:0000256" key="1">
    <source>
        <dbReference type="ARBA" id="ARBA00022598"/>
    </source>
</evidence>
<dbReference type="AlphaFoldDB" id="A0A1T2L3M4"/>
<dbReference type="PROSITE" id="PS50975">
    <property type="entry name" value="ATP_GRASP"/>
    <property type="match status" value="1"/>
</dbReference>
<dbReference type="GO" id="GO:0046872">
    <property type="term" value="F:metal ion binding"/>
    <property type="evidence" value="ECO:0007669"/>
    <property type="project" value="InterPro"/>
</dbReference>
<dbReference type="GO" id="GO:0005524">
    <property type="term" value="F:ATP binding"/>
    <property type="evidence" value="ECO:0007669"/>
    <property type="project" value="UniProtKB-UniRule"/>
</dbReference>
<dbReference type="PANTHER" id="PTHR23135">
    <property type="entry name" value="MUR LIGASE FAMILY MEMBER"/>
    <property type="match status" value="1"/>
</dbReference>
<evidence type="ECO:0000313" key="5">
    <source>
        <dbReference type="Proteomes" id="UP000190198"/>
    </source>
</evidence>
<sequence>MKVSEIRFFVGVNLYSDTPVCRLRIEADQPGEIVDTPIPTILLQRSLNYFPRLQKVLETLNPAGVESTHSAHLLLALIELVAAELGWKFTYKNIVRLPEGDGLDLLFSFEERRVTNLTVNFALGLLQRLKVVREVDIHNLRSTLQHEFQAFLQQAMPLCRNIDTRYLHQSAKARGIPATELLHPHSIIFGHGRYQKRMWKKMTPATSWAAFHIAQNKPLTNLELRRVGLPVTDQVVVTNREAVSHAARQLGYPLVVKPASSDMGVGITIGIHDEQSLVAAFDRAKRYSPSVLLERFIEGDEFRLLVINGKLVAAAHRVPAHVVGDGRHSIRELVDLLSRDPRRGTGKRLPLSLVELDHEAETVLAKAGYTLDDIPPQGKQVFLRWTSNLSRGGTSIDVTPIVHPDNEAMAVLAALVIGLDIAGIDFITPDISRSWKDVGGKICEINPTPGLRMHYASAEGASRDVAAPIFDMLFPPGEPSRIPVAVITGSNGKTTTTRMSAHILRHSGACVGITSTDGVYVDDEQVRAGDLAGGTASQQLLIDPRIDAAVLETARGGILKVGTGIDRCDVTAVTNIAEEHLGELGVETREDMAKVKGLLVELAHKMVVLGADDPLTAGLAERSRAERVCFISKIEDNPLVEEHIATGHPAVRLEQVESETWLVLYDNKKRYPLLSAADIPASLGGIALFNLENAMCAAAVTYGLDQNIESIVESLRTFKNDSSVNPCRMNFIDGFPFTFVIDHCHTYYSLSAVGPVVRKIDADKRILVFSMPGNRRETDFSLATQVAAEYFDEFHLYTMEKYLRGRTQNELTDLLFQGLREAGIPEQALFAHDSEHEAVNNVLERAQEGDLVLVASLNYDELYKQIMAYIEAD</sequence>
<dbReference type="SUPFAM" id="SSF53244">
    <property type="entry name" value="MurD-like peptide ligases, peptide-binding domain"/>
    <property type="match status" value="1"/>
</dbReference>
<dbReference type="InterPro" id="IPR036565">
    <property type="entry name" value="Mur-like_cat_sf"/>
</dbReference>
<proteinExistence type="predicted"/>